<keyword evidence="2" id="KW-1185">Reference proteome</keyword>
<sequence>MAYEKLSKFFYKYGKEKFLEEYKKRIDDYGSYVTDLTIRPFRKGNVMNQEETLFFVNIPPFAIIRKSINE</sequence>
<evidence type="ECO:0000313" key="2">
    <source>
        <dbReference type="Proteomes" id="UP000219636"/>
    </source>
</evidence>
<organism evidence="1 2">
    <name type="scientific">Ureibacillus xyleni</name>
    <dbReference type="NCBI Taxonomy" id="614648"/>
    <lineage>
        <taxon>Bacteria</taxon>
        <taxon>Bacillati</taxon>
        <taxon>Bacillota</taxon>
        <taxon>Bacilli</taxon>
        <taxon>Bacillales</taxon>
        <taxon>Caryophanaceae</taxon>
        <taxon>Ureibacillus</taxon>
    </lineage>
</organism>
<reference evidence="2" key="1">
    <citation type="submission" date="2017-08" db="EMBL/GenBank/DDBJ databases">
        <authorList>
            <person name="Varghese N."/>
            <person name="Submissions S."/>
        </authorList>
    </citation>
    <scope>NUCLEOTIDE SEQUENCE [LARGE SCALE GENOMIC DNA]</scope>
    <source>
        <strain evidence="2">JC22</strain>
    </source>
</reference>
<name>A0A285TQD3_9BACL</name>
<dbReference type="RefSeq" id="WP_097075150.1">
    <property type="nucleotide sequence ID" value="NZ_OBMQ01000018.1"/>
</dbReference>
<dbReference type="OrthoDB" id="9813719at2"/>
<protein>
    <submittedName>
        <fullName evidence="1">Uncharacterized protein</fullName>
    </submittedName>
</protein>
<proteinExistence type="predicted"/>
<dbReference type="Proteomes" id="UP000219636">
    <property type="component" value="Unassembled WGS sequence"/>
</dbReference>
<gene>
    <name evidence="1" type="ORF">SAMN05880501_11840</name>
</gene>
<evidence type="ECO:0000313" key="1">
    <source>
        <dbReference type="EMBL" id="SOC25206.1"/>
    </source>
</evidence>
<accession>A0A285TQD3</accession>
<dbReference type="EMBL" id="OBMQ01000018">
    <property type="protein sequence ID" value="SOC25206.1"/>
    <property type="molecule type" value="Genomic_DNA"/>
</dbReference>
<dbReference type="AlphaFoldDB" id="A0A285TQD3"/>